<proteinExistence type="predicted"/>
<sequence length="123" mass="13851">MHDLYSGCDALSVGLCLGANMVRNESVDSFLLLLQGWEKLCQSFIVEINKHAVVPMVLKSAPRCGATSGDWRCASTDSRRALYSERFNLYLKFDFMLPCYYIFWKSCYADGETLNPNEGLGSE</sequence>
<dbReference type="Proteomes" id="UP001206925">
    <property type="component" value="Unassembled WGS sequence"/>
</dbReference>
<gene>
    <name evidence="1" type="ORF">M8C21_015290</name>
</gene>
<dbReference type="EMBL" id="JAMZMK010000019">
    <property type="protein sequence ID" value="KAI7758180.1"/>
    <property type="molecule type" value="Genomic_DNA"/>
</dbReference>
<keyword evidence="2" id="KW-1185">Reference proteome</keyword>
<evidence type="ECO:0000313" key="2">
    <source>
        <dbReference type="Proteomes" id="UP001206925"/>
    </source>
</evidence>
<dbReference type="AlphaFoldDB" id="A0AAD5DIH3"/>
<accession>A0AAD5DIH3</accession>
<comment type="caution">
    <text evidence="1">The sequence shown here is derived from an EMBL/GenBank/DDBJ whole genome shotgun (WGS) entry which is preliminary data.</text>
</comment>
<reference evidence="1" key="1">
    <citation type="submission" date="2022-06" db="EMBL/GenBank/DDBJ databases">
        <title>Uncovering the hologenomic basis of an extraordinary plant invasion.</title>
        <authorList>
            <person name="Bieker V.C."/>
            <person name="Martin M.D."/>
            <person name="Gilbert T."/>
            <person name="Hodgins K."/>
            <person name="Battlay P."/>
            <person name="Petersen B."/>
            <person name="Wilson J."/>
        </authorList>
    </citation>
    <scope>NUCLEOTIDE SEQUENCE</scope>
    <source>
        <strain evidence="1">AA19_3_7</strain>
        <tissue evidence="1">Leaf</tissue>
    </source>
</reference>
<organism evidence="1 2">
    <name type="scientific">Ambrosia artemisiifolia</name>
    <name type="common">Common ragweed</name>
    <dbReference type="NCBI Taxonomy" id="4212"/>
    <lineage>
        <taxon>Eukaryota</taxon>
        <taxon>Viridiplantae</taxon>
        <taxon>Streptophyta</taxon>
        <taxon>Embryophyta</taxon>
        <taxon>Tracheophyta</taxon>
        <taxon>Spermatophyta</taxon>
        <taxon>Magnoliopsida</taxon>
        <taxon>eudicotyledons</taxon>
        <taxon>Gunneridae</taxon>
        <taxon>Pentapetalae</taxon>
        <taxon>asterids</taxon>
        <taxon>campanulids</taxon>
        <taxon>Asterales</taxon>
        <taxon>Asteraceae</taxon>
        <taxon>Asteroideae</taxon>
        <taxon>Heliantheae alliance</taxon>
        <taxon>Heliantheae</taxon>
        <taxon>Ambrosia</taxon>
    </lineage>
</organism>
<name>A0AAD5DIH3_AMBAR</name>
<evidence type="ECO:0000313" key="1">
    <source>
        <dbReference type="EMBL" id="KAI7758180.1"/>
    </source>
</evidence>
<protein>
    <submittedName>
        <fullName evidence="1">Uncharacterized protein</fullName>
    </submittedName>
</protein>